<comment type="subcellular location">
    <subcellularLocation>
        <location evidence="1">Membrane</location>
    </subcellularLocation>
</comment>
<feature type="transmembrane region" description="Helical" evidence="7">
    <location>
        <begin position="12"/>
        <end position="37"/>
    </location>
</feature>
<keyword evidence="4 7" id="KW-0472">Membrane</keyword>
<dbReference type="PROSITE" id="PS51775">
    <property type="entry name" value="GTD_BINDING"/>
    <property type="match status" value="1"/>
</dbReference>
<evidence type="ECO:0000256" key="5">
    <source>
        <dbReference type="SAM" id="Coils"/>
    </source>
</evidence>
<keyword evidence="2 7" id="KW-0812">Transmembrane</keyword>
<evidence type="ECO:0000256" key="2">
    <source>
        <dbReference type="ARBA" id="ARBA00022692"/>
    </source>
</evidence>
<dbReference type="GO" id="GO:0080115">
    <property type="term" value="F:myosin XI tail binding"/>
    <property type="evidence" value="ECO:0007669"/>
    <property type="project" value="UniProtKB-ARBA"/>
</dbReference>
<keyword evidence="9" id="KW-1185">Reference proteome</keyword>
<feature type="domain" description="GTD-binding" evidence="8">
    <location>
        <begin position="221"/>
        <end position="319"/>
    </location>
</feature>
<evidence type="ECO:0000256" key="1">
    <source>
        <dbReference type="ARBA" id="ARBA00004370"/>
    </source>
</evidence>
<sequence>MACYSIRAWTFCGLVGAFLDLALTYLLLCGSAIAFFASKFLGVFRLHLPCPCNGFFGVPNGGKCLQRLLVDCPTRKMASVQMSVKSKFPFDTMWMEDEGCHSNFKFLRDRDCCDGLLEMKGEASCSSFSSVSSDPLSFYSASEMGHEISEESSMPVNSGADDLQDASGAPGGISVGEGDQHNFKMNVLFGESKTMEKDAFSVGESVFHSPDELDFDGKDSDAIRVLEQALQEEQAAQAALYIELEKERSAAATAADEAMAMILRLQKEKASIEMEARQYQRMIEEKSAYDAEEMDILKEILIRREREKHFLEREVEFYRQILHFGNEKLKGDEHELTEISGQRPNFLFDLSEDPVLLLQRINESIGKREIMKSTERSSDNHALTVEEESGNSAFVKDPPSADWDEDANFLKRGNIQRKIGIGKHYLHAPGSMDECRQDFQEKGMISMYKNPCALHEERQTDARLYTSNSLQAHTLLDKSLIDEKPREKNNAIQCQVMAMQDDQNDSGNEFTFSFDGENLEKHGKNADLGQRNLDVFMHDKEASPHDVHIVENSSKLYKEGLRDESELLLMNKASKRSRNCPPPLDTSGDRGFDSVSDCASTSKVETEPDIHQRSSEMTTSRMTRRSNSHGRALPSCLRRNSMSAVDNERLKLDTEVGWLRERLRVVQEGRERLASSMEHREKEKLQLKLLEDITNQLQEIQKLKEPRKAVRRASLPPSSLKACCSS</sequence>
<evidence type="ECO:0000313" key="11">
    <source>
        <dbReference type="RefSeq" id="XP_010264113.1"/>
    </source>
</evidence>
<evidence type="ECO:0000259" key="8">
    <source>
        <dbReference type="PROSITE" id="PS51775"/>
    </source>
</evidence>
<dbReference type="RefSeq" id="XP_010264113.1">
    <property type="nucleotide sequence ID" value="XM_010265811.2"/>
</dbReference>
<feature type="region of interest" description="Disordered" evidence="6">
    <location>
        <begin position="575"/>
        <end position="634"/>
    </location>
</feature>
<evidence type="ECO:0000256" key="3">
    <source>
        <dbReference type="ARBA" id="ARBA00022989"/>
    </source>
</evidence>
<dbReference type="PANTHER" id="PTHR31422">
    <property type="entry name" value="BNAANNG28530D PROTEIN"/>
    <property type="match status" value="1"/>
</dbReference>
<dbReference type="InterPro" id="IPR007656">
    <property type="entry name" value="GTD-bd"/>
</dbReference>
<dbReference type="OrthoDB" id="1933744at2759"/>
<evidence type="ECO:0000313" key="9">
    <source>
        <dbReference type="Proteomes" id="UP000189703"/>
    </source>
</evidence>
<evidence type="ECO:0000256" key="4">
    <source>
        <dbReference type="ARBA" id="ARBA00023136"/>
    </source>
</evidence>
<organism evidence="9 10">
    <name type="scientific">Nelumbo nucifera</name>
    <name type="common">Sacred lotus</name>
    <dbReference type="NCBI Taxonomy" id="4432"/>
    <lineage>
        <taxon>Eukaryota</taxon>
        <taxon>Viridiplantae</taxon>
        <taxon>Streptophyta</taxon>
        <taxon>Embryophyta</taxon>
        <taxon>Tracheophyta</taxon>
        <taxon>Spermatophyta</taxon>
        <taxon>Magnoliopsida</taxon>
        <taxon>Proteales</taxon>
        <taxon>Nelumbonaceae</taxon>
        <taxon>Nelumbo</taxon>
    </lineage>
</organism>
<dbReference type="KEGG" id="nnu:104602201"/>
<dbReference type="Proteomes" id="UP000189703">
    <property type="component" value="Unplaced"/>
</dbReference>
<dbReference type="Pfam" id="PF04576">
    <property type="entry name" value="Zein-binding"/>
    <property type="match status" value="1"/>
</dbReference>
<gene>
    <name evidence="10 11" type="primary">LOC104602201</name>
</gene>
<keyword evidence="3 7" id="KW-1133">Transmembrane helix</keyword>
<reference evidence="10 11" key="1">
    <citation type="submission" date="2025-04" db="UniProtKB">
        <authorList>
            <consortium name="RefSeq"/>
        </authorList>
    </citation>
    <scope>IDENTIFICATION</scope>
</reference>
<feature type="region of interest" description="Disordered" evidence="6">
    <location>
        <begin position="149"/>
        <end position="176"/>
    </location>
</feature>
<name>A0A1U8A9L7_NELNU</name>
<feature type="coiled-coil region" evidence="5">
    <location>
        <begin position="255"/>
        <end position="285"/>
    </location>
</feature>
<feature type="region of interest" description="Disordered" evidence="6">
    <location>
        <begin position="706"/>
        <end position="726"/>
    </location>
</feature>
<dbReference type="RefSeq" id="XP_010264112.1">
    <property type="nucleotide sequence ID" value="XM_010265810.2"/>
</dbReference>
<feature type="compositionally biased region" description="Basic and acidic residues" evidence="6">
    <location>
        <begin position="604"/>
        <end position="614"/>
    </location>
</feature>
<accession>A0A1U8A9L7</accession>
<protein>
    <submittedName>
        <fullName evidence="10 11">Uncharacterized protein LOC104602201</fullName>
    </submittedName>
</protein>
<proteinExistence type="predicted"/>
<evidence type="ECO:0000313" key="10">
    <source>
        <dbReference type="RefSeq" id="XP_010264112.1"/>
    </source>
</evidence>
<dbReference type="GeneID" id="104602201"/>
<dbReference type="AlphaFoldDB" id="A0A1U8A9L7"/>
<dbReference type="eggNOG" id="ENOG502QVIB">
    <property type="taxonomic scope" value="Eukaryota"/>
</dbReference>
<dbReference type="PANTHER" id="PTHR31422:SF3">
    <property type="entry name" value="GTD-BINDING DOMAIN-CONTAINING PROTEIN"/>
    <property type="match status" value="1"/>
</dbReference>
<feature type="region of interest" description="Disordered" evidence="6">
    <location>
        <begin position="372"/>
        <end position="399"/>
    </location>
</feature>
<dbReference type="OMA" id="QEMSSEW"/>
<keyword evidence="5" id="KW-0175">Coiled coil</keyword>
<evidence type="ECO:0000256" key="6">
    <source>
        <dbReference type="SAM" id="MobiDB-lite"/>
    </source>
</evidence>
<dbReference type="GO" id="GO:0016020">
    <property type="term" value="C:membrane"/>
    <property type="evidence" value="ECO:0007669"/>
    <property type="project" value="UniProtKB-SubCell"/>
</dbReference>
<evidence type="ECO:0000256" key="7">
    <source>
        <dbReference type="SAM" id="Phobius"/>
    </source>
</evidence>